<evidence type="ECO:0000313" key="4">
    <source>
        <dbReference type="EMBL" id="NYD24682.1"/>
    </source>
</evidence>
<dbReference type="CDD" id="cd03784">
    <property type="entry name" value="GT1_Gtf-like"/>
    <property type="match status" value="1"/>
</dbReference>
<name>A0A7Y9J2V6_9ACTN</name>
<sequence length="448" mass="47741">MRITILAMGSRGDVQPAAVLGAELVHRGHDVVLATTDDLAHFGEAVGLPVVPFGFDMRAFLRSDQGQEFLRNSDVHEYLAGFVAMKTTHARVMHPAMVRACADADVIVSNTLLLDEASCLAEAGGAAVVALHHAPRRSNSRFPSFMLTRRRVPRPLNRATHALYARWEWKATASCTNAFRRSLGLPPTSVPLARRLAAVGALELQAYGAALVPELVSWSPRFPLTGPVVPTPEQRERWGEATWDADLEAWLGAGDPPVFFGFGSMPVADPAALFTLVQGVCRELGVRGLVGAGWTDLAAADATDRVRVVGPVDHTLLLPRCAAAVHHGGAGTTAASVGAGLPTVVCAVAFDQPFWGRRVQDLGIGTWFPFRELTAAKLIEALRRVLTGQTAERARTVGAALREEDGTQAAATEIELVPSPRRSSGSAARSPVQAGRRVPAPSASHEEP</sequence>
<dbReference type="GO" id="GO:0033072">
    <property type="term" value="P:vancomycin biosynthetic process"/>
    <property type="evidence" value="ECO:0007669"/>
    <property type="project" value="UniProtKB-ARBA"/>
</dbReference>
<dbReference type="InterPro" id="IPR050426">
    <property type="entry name" value="Glycosyltransferase_28"/>
</dbReference>
<comment type="caution">
    <text evidence="4">The sequence shown here is derived from an EMBL/GenBank/DDBJ whole genome shotgun (WGS) entry which is preliminary data.</text>
</comment>
<dbReference type="Pfam" id="PF03033">
    <property type="entry name" value="Glyco_transf_28"/>
    <property type="match status" value="1"/>
</dbReference>
<dbReference type="AlphaFoldDB" id="A0A7Y9J2V6"/>
<evidence type="ECO:0000259" key="3">
    <source>
        <dbReference type="Pfam" id="PF06722"/>
    </source>
</evidence>
<keyword evidence="4" id="KW-0808">Transferase</keyword>
<dbReference type="PANTHER" id="PTHR48050:SF13">
    <property type="entry name" value="STEROL 3-BETA-GLUCOSYLTRANSFERASE UGT80A2"/>
    <property type="match status" value="1"/>
</dbReference>
<feature type="domain" description="Erythromycin biosynthesis protein CIII-like C-terminal" evidence="3">
    <location>
        <begin position="303"/>
        <end position="414"/>
    </location>
</feature>
<dbReference type="Proteomes" id="UP000521922">
    <property type="component" value="Unassembled WGS sequence"/>
</dbReference>
<dbReference type="SUPFAM" id="SSF53756">
    <property type="entry name" value="UDP-Glycosyltransferase/glycogen phosphorylase"/>
    <property type="match status" value="1"/>
</dbReference>
<evidence type="ECO:0000259" key="2">
    <source>
        <dbReference type="Pfam" id="PF03033"/>
    </source>
</evidence>
<dbReference type="PANTHER" id="PTHR48050">
    <property type="entry name" value="STEROL 3-BETA-GLUCOSYLTRANSFERASE"/>
    <property type="match status" value="1"/>
</dbReference>
<dbReference type="GO" id="GO:0016758">
    <property type="term" value="F:hexosyltransferase activity"/>
    <property type="evidence" value="ECO:0007669"/>
    <property type="project" value="InterPro"/>
</dbReference>
<dbReference type="GO" id="GO:0008194">
    <property type="term" value="F:UDP-glycosyltransferase activity"/>
    <property type="evidence" value="ECO:0007669"/>
    <property type="project" value="InterPro"/>
</dbReference>
<dbReference type="InterPro" id="IPR010610">
    <property type="entry name" value="EryCIII-like_C"/>
</dbReference>
<keyword evidence="5" id="KW-1185">Reference proteome</keyword>
<dbReference type="InterPro" id="IPR002213">
    <property type="entry name" value="UDP_glucos_trans"/>
</dbReference>
<feature type="domain" description="Glycosyltransferase family 28 N-terminal" evidence="2">
    <location>
        <begin position="3"/>
        <end position="62"/>
    </location>
</feature>
<accession>A0A7Y9J2V6</accession>
<dbReference type="FunFam" id="3.40.50.2000:FF:000009">
    <property type="entry name" value="Sterol 3-beta-glucosyltransferase UGT80A2"/>
    <property type="match status" value="1"/>
</dbReference>
<evidence type="ECO:0000313" key="5">
    <source>
        <dbReference type="Proteomes" id="UP000521922"/>
    </source>
</evidence>
<protein>
    <submittedName>
        <fullName evidence="4">UDP:flavonoid glycosyltransferase YjiC (YdhE family)</fullName>
    </submittedName>
</protein>
<reference evidence="4 5" key="1">
    <citation type="submission" date="2020-07" db="EMBL/GenBank/DDBJ databases">
        <title>Sequencing the genomes of 1000 actinobacteria strains.</title>
        <authorList>
            <person name="Klenk H.-P."/>
        </authorList>
    </citation>
    <scope>NUCLEOTIDE SEQUENCE [LARGE SCALE GENOMIC DNA]</scope>
    <source>
        <strain evidence="4 5">DSM 7487</strain>
    </source>
</reference>
<gene>
    <name evidence="4" type="ORF">BJ968_004222</name>
</gene>
<dbReference type="Pfam" id="PF06722">
    <property type="entry name" value="EryCIII-like_C"/>
    <property type="match status" value="1"/>
</dbReference>
<proteinExistence type="predicted"/>
<dbReference type="InterPro" id="IPR004276">
    <property type="entry name" value="GlycoTrans_28_N"/>
</dbReference>
<organism evidence="4 5">
    <name type="scientific">Kineococcus aurantiacus</name>
    <dbReference type="NCBI Taxonomy" id="37633"/>
    <lineage>
        <taxon>Bacteria</taxon>
        <taxon>Bacillati</taxon>
        <taxon>Actinomycetota</taxon>
        <taxon>Actinomycetes</taxon>
        <taxon>Kineosporiales</taxon>
        <taxon>Kineosporiaceae</taxon>
        <taxon>Kineococcus</taxon>
    </lineage>
</organism>
<dbReference type="Gene3D" id="3.40.50.2000">
    <property type="entry name" value="Glycogen Phosphorylase B"/>
    <property type="match status" value="2"/>
</dbReference>
<evidence type="ECO:0000256" key="1">
    <source>
        <dbReference type="SAM" id="MobiDB-lite"/>
    </source>
</evidence>
<dbReference type="EMBL" id="JACCBB010000001">
    <property type="protein sequence ID" value="NYD24682.1"/>
    <property type="molecule type" value="Genomic_DNA"/>
</dbReference>
<dbReference type="RefSeq" id="WP_179755237.1">
    <property type="nucleotide sequence ID" value="NZ_BAAAGN010000013.1"/>
</dbReference>
<feature type="region of interest" description="Disordered" evidence="1">
    <location>
        <begin position="404"/>
        <end position="448"/>
    </location>
</feature>
<dbReference type="GO" id="GO:0005975">
    <property type="term" value="P:carbohydrate metabolic process"/>
    <property type="evidence" value="ECO:0007669"/>
    <property type="project" value="InterPro"/>
</dbReference>
<feature type="compositionally biased region" description="Low complexity" evidence="1">
    <location>
        <begin position="418"/>
        <end position="431"/>
    </location>
</feature>